<evidence type="ECO:0000256" key="9">
    <source>
        <dbReference type="SAM" id="Phobius"/>
    </source>
</evidence>
<name>A0AA35ZSQ5_LACSI</name>
<protein>
    <submittedName>
        <fullName evidence="10">Uncharacterized protein</fullName>
    </submittedName>
</protein>
<evidence type="ECO:0000256" key="5">
    <source>
        <dbReference type="ARBA" id="ARBA00022970"/>
    </source>
</evidence>
<keyword evidence="11" id="KW-1185">Reference proteome</keyword>
<feature type="compositionally biased region" description="Acidic residues" evidence="8">
    <location>
        <begin position="155"/>
        <end position="165"/>
    </location>
</feature>
<organism evidence="10 11">
    <name type="scientific">Lactuca saligna</name>
    <name type="common">Willowleaf lettuce</name>
    <dbReference type="NCBI Taxonomy" id="75948"/>
    <lineage>
        <taxon>Eukaryota</taxon>
        <taxon>Viridiplantae</taxon>
        <taxon>Streptophyta</taxon>
        <taxon>Embryophyta</taxon>
        <taxon>Tracheophyta</taxon>
        <taxon>Spermatophyta</taxon>
        <taxon>Magnoliopsida</taxon>
        <taxon>eudicotyledons</taxon>
        <taxon>Gunneridae</taxon>
        <taxon>Pentapetalae</taxon>
        <taxon>asterids</taxon>
        <taxon>campanulids</taxon>
        <taxon>Asterales</taxon>
        <taxon>Asteraceae</taxon>
        <taxon>Cichorioideae</taxon>
        <taxon>Cichorieae</taxon>
        <taxon>Lactucinae</taxon>
        <taxon>Lactuca</taxon>
    </lineage>
</organism>
<evidence type="ECO:0000256" key="8">
    <source>
        <dbReference type="SAM" id="MobiDB-lite"/>
    </source>
</evidence>
<evidence type="ECO:0000313" key="10">
    <source>
        <dbReference type="EMBL" id="CAI9298193.1"/>
    </source>
</evidence>
<sequence length="165" mass="18073">MSPTSSLVAIQRSSWHSQVPYLFAGLAAMMALIAIAVFILVCSFWNLSHYTENRTDGESDLETGNGDEGSTIDNYNKEPPVLEEKYLVIMAGLAKPTFLAIPTLSRPKSIGTCSSLSNSTSLSMEKASTSMVEIVEKQKQGSSNQQQVRNTYNSETEECTFSNED</sequence>
<dbReference type="GO" id="GO:0016020">
    <property type="term" value="C:membrane"/>
    <property type="evidence" value="ECO:0007669"/>
    <property type="project" value="UniProtKB-SubCell"/>
</dbReference>
<evidence type="ECO:0000256" key="6">
    <source>
        <dbReference type="ARBA" id="ARBA00022989"/>
    </source>
</evidence>
<feature type="transmembrane region" description="Helical" evidence="9">
    <location>
        <begin position="20"/>
        <end position="45"/>
    </location>
</feature>
<gene>
    <name evidence="10" type="ORF">LSALG_LOCUS36972</name>
</gene>
<keyword evidence="7 9" id="KW-0472">Membrane</keyword>
<dbReference type="GO" id="GO:0080143">
    <property type="term" value="P:regulation of amino acid export"/>
    <property type="evidence" value="ECO:0007669"/>
    <property type="project" value="InterPro"/>
</dbReference>
<evidence type="ECO:0000256" key="2">
    <source>
        <dbReference type="ARBA" id="ARBA00009977"/>
    </source>
</evidence>
<dbReference type="AlphaFoldDB" id="A0AA35ZSQ5"/>
<comment type="subcellular location">
    <subcellularLocation>
        <location evidence="1">Membrane</location>
        <topology evidence="1">Single-pass membrane protein</topology>
    </subcellularLocation>
</comment>
<evidence type="ECO:0000256" key="7">
    <source>
        <dbReference type="ARBA" id="ARBA00023136"/>
    </source>
</evidence>
<evidence type="ECO:0000313" key="11">
    <source>
        <dbReference type="Proteomes" id="UP001177003"/>
    </source>
</evidence>
<dbReference type="InterPro" id="IPR040359">
    <property type="entry name" value="GDU"/>
</dbReference>
<evidence type="ECO:0000256" key="4">
    <source>
        <dbReference type="ARBA" id="ARBA00022692"/>
    </source>
</evidence>
<accession>A0AA35ZSQ5</accession>
<dbReference type="PANTHER" id="PTHR33228:SF49">
    <property type="entry name" value="PROTEIN GLUTAMINE DUMPER 5"/>
    <property type="match status" value="1"/>
</dbReference>
<comment type="similarity">
    <text evidence="2">Belongs to the GLUTAMINE DUMPER 1 (TC 9.B.60) family.</text>
</comment>
<feature type="region of interest" description="Disordered" evidence="8">
    <location>
        <begin position="137"/>
        <end position="165"/>
    </location>
</feature>
<feature type="compositionally biased region" description="Polar residues" evidence="8">
    <location>
        <begin position="140"/>
        <end position="154"/>
    </location>
</feature>
<keyword evidence="4 9" id="KW-0812">Transmembrane</keyword>
<feature type="region of interest" description="Disordered" evidence="8">
    <location>
        <begin position="54"/>
        <end position="76"/>
    </location>
</feature>
<dbReference type="EMBL" id="OX465084">
    <property type="protein sequence ID" value="CAI9298193.1"/>
    <property type="molecule type" value="Genomic_DNA"/>
</dbReference>
<dbReference type="PANTHER" id="PTHR33228">
    <property type="entry name" value="PROTEIN GLUTAMINE DUMPER 4-RELATED"/>
    <property type="match status" value="1"/>
</dbReference>
<keyword evidence="3" id="KW-0813">Transport</keyword>
<dbReference type="GO" id="GO:0006865">
    <property type="term" value="P:amino acid transport"/>
    <property type="evidence" value="ECO:0007669"/>
    <property type="project" value="UniProtKB-KW"/>
</dbReference>
<keyword evidence="6 9" id="KW-1133">Transmembrane helix</keyword>
<evidence type="ECO:0000256" key="1">
    <source>
        <dbReference type="ARBA" id="ARBA00004167"/>
    </source>
</evidence>
<dbReference type="Proteomes" id="UP001177003">
    <property type="component" value="Chromosome 8"/>
</dbReference>
<keyword evidence="5" id="KW-0029">Amino-acid transport</keyword>
<proteinExistence type="inferred from homology"/>
<evidence type="ECO:0000256" key="3">
    <source>
        <dbReference type="ARBA" id="ARBA00022448"/>
    </source>
</evidence>
<reference evidence="10" key="1">
    <citation type="submission" date="2023-04" db="EMBL/GenBank/DDBJ databases">
        <authorList>
            <person name="Vijverberg K."/>
            <person name="Xiong W."/>
            <person name="Schranz E."/>
        </authorList>
    </citation>
    <scope>NUCLEOTIDE SEQUENCE</scope>
</reference>